<accession>A0AAQ3RNS3</accession>
<name>A0AAQ3RNS3_VIGMU</name>
<dbReference type="EMBL" id="CP144694">
    <property type="protein sequence ID" value="WVZ02229.1"/>
    <property type="molecule type" value="Genomic_DNA"/>
</dbReference>
<dbReference type="Proteomes" id="UP001374535">
    <property type="component" value="Chromosome 7"/>
</dbReference>
<organism evidence="1 2">
    <name type="scientific">Vigna mungo</name>
    <name type="common">Black gram</name>
    <name type="synonym">Phaseolus mungo</name>
    <dbReference type="NCBI Taxonomy" id="3915"/>
    <lineage>
        <taxon>Eukaryota</taxon>
        <taxon>Viridiplantae</taxon>
        <taxon>Streptophyta</taxon>
        <taxon>Embryophyta</taxon>
        <taxon>Tracheophyta</taxon>
        <taxon>Spermatophyta</taxon>
        <taxon>Magnoliopsida</taxon>
        <taxon>eudicotyledons</taxon>
        <taxon>Gunneridae</taxon>
        <taxon>Pentapetalae</taxon>
        <taxon>rosids</taxon>
        <taxon>fabids</taxon>
        <taxon>Fabales</taxon>
        <taxon>Fabaceae</taxon>
        <taxon>Papilionoideae</taxon>
        <taxon>50 kb inversion clade</taxon>
        <taxon>NPAAA clade</taxon>
        <taxon>indigoferoid/millettioid clade</taxon>
        <taxon>Phaseoleae</taxon>
        <taxon>Vigna</taxon>
    </lineage>
</organism>
<sequence>MWSTFCFFHTSKNKKFYQFFLLQVLFNFFSNAHIPDSSCLVCHSMLIQGKGNSLKVRFKFFILFVNSHNRNSYRLKRKTSRFKFSYSYRTEHYWSIVNTAFYSKLNIRQWRNIQSNLSIK</sequence>
<reference evidence="1 2" key="1">
    <citation type="journal article" date="2023" name="Life. Sci Alliance">
        <title>Evolutionary insights into 3D genome organization and epigenetic landscape of Vigna mungo.</title>
        <authorList>
            <person name="Junaid A."/>
            <person name="Singh B."/>
            <person name="Bhatia S."/>
        </authorList>
    </citation>
    <scope>NUCLEOTIDE SEQUENCE [LARGE SCALE GENOMIC DNA]</scope>
    <source>
        <strain evidence="1">Urdbean</strain>
    </source>
</reference>
<keyword evidence="2" id="KW-1185">Reference proteome</keyword>
<dbReference type="AlphaFoldDB" id="A0AAQ3RNS3"/>
<evidence type="ECO:0000313" key="1">
    <source>
        <dbReference type="EMBL" id="WVZ02229.1"/>
    </source>
</evidence>
<evidence type="ECO:0000313" key="2">
    <source>
        <dbReference type="Proteomes" id="UP001374535"/>
    </source>
</evidence>
<proteinExistence type="predicted"/>
<gene>
    <name evidence="1" type="ORF">V8G54_023035</name>
</gene>
<protein>
    <submittedName>
        <fullName evidence="1">Uncharacterized protein</fullName>
    </submittedName>
</protein>